<dbReference type="InterPro" id="IPR010987">
    <property type="entry name" value="Glutathione-S-Trfase_C-like"/>
</dbReference>
<dbReference type="SUPFAM" id="SSF52833">
    <property type="entry name" value="Thioredoxin-like"/>
    <property type="match status" value="1"/>
</dbReference>
<name>A0ABZ2KRC4_9BACT</name>
<evidence type="ECO:0000259" key="2">
    <source>
        <dbReference type="PROSITE" id="PS50405"/>
    </source>
</evidence>
<feature type="domain" description="GST N-terminal" evidence="1">
    <location>
        <begin position="1"/>
        <end position="80"/>
    </location>
</feature>
<dbReference type="RefSeq" id="WP_394830212.1">
    <property type="nucleotide sequence ID" value="NZ_CP089929.1"/>
</dbReference>
<dbReference type="InterPro" id="IPR004045">
    <property type="entry name" value="Glutathione_S-Trfase_N"/>
</dbReference>
<dbReference type="EMBL" id="CP089983">
    <property type="protein sequence ID" value="WXB00610.1"/>
    <property type="molecule type" value="Genomic_DNA"/>
</dbReference>
<dbReference type="Pfam" id="PF02798">
    <property type="entry name" value="GST_N"/>
    <property type="match status" value="1"/>
</dbReference>
<accession>A0ABZ2KRC4</accession>
<dbReference type="SUPFAM" id="SSF47616">
    <property type="entry name" value="GST C-terminal domain-like"/>
    <property type="match status" value="1"/>
</dbReference>
<dbReference type="InterPro" id="IPR036282">
    <property type="entry name" value="Glutathione-S-Trfase_C_sf"/>
</dbReference>
<evidence type="ECO:0000259" key="1">
    <source>
        <dbReference type="PROSITE" id="PS50404"/>
    </source>
</evidence>
<dbReference type="PROSITE" id="PS50405">
    <property type="entry name" value="GST_CTER"/>
    <property type="match status" value="1"/>
</dbReference>
<proteinExistence type="predicted"/>
<evidence type="ECO:0000313" key="4">
    <source>
        <dbReference type="Proteomes" id="UP001374803"/>
    </source>
</evidence>
<dbReference type="InterPro" id="IPR036249">
    <property type="entry name" value="Thioredoxin-like_sf"/>
</dbReference>
<dbReference type="PANTHER" id="PTHR44051:SF2">
    <property type="entry name" value="HYPOTHETICAL GLUTATHIONE S-TRANSFERASE LIKE PROTEIN"/>
    <property type="match status" value="1"/>
</dbReference>
<dbReference type="PROSITE" id="PS50404">
    <property type="entry name" value="GST_NTER"/>
    <property type="match status" value="1"/>
</dbReference>
<dbReference type="SFLD" id="SFLDS00019">
    <property type="entry name" value="Glutathione_Transferase_(cytos"/>
    <property type="match status" value="1"/>
</dbReference>
<dbReference type="SFLD" id="SFLDG00358">
    <property type="entry name" value="Main_(cytGST)"/>
    <property type="match status" value="1"/>
</dbReference>
<dbReference type="InterPro" id="IPR040079">
    <property type="entry name" value="Glutathione_S-Trfase"/>
</dbReference>
<dbReference type="Pfam" id="PF13410">
    <property type="entry name" value="GST_C_2"/>
    <property type="match status" value="1"/>
</dbReference>
<reference evidence="3" key="1">
    <citation type="submission" date="2021-12" db="EMBL/GenBank/DDBJ databases">
        <title>Discovery of the Pendulisporaceae a myxobacterial family with distinct sporulation behavior and unique specialized metabolism.</title>
        <authorList>
            <person name="Garcia R."/>
            <person name="Popoff A."/>
            <person name="Bader C.D."/>
            <person name="Loehr J."/>
            <person name="Walesch S."/>
            <person name="Walt C."/>
            <person name="Boldt J."/>
            <person name="Bunk B."/>
            <person name="Haeckl F.J.F.P.J."/>
            <person name="Gunesch A.P."/>
            <person name="Birkelbach J."/>
            <person name="Nuebel U."/>
            <person name="Pietschmann T."/>
            <person name="Bach T."/>
            <person name="Mueller R."/>
        </authorList>
    </citation>
    <scope>NUCLEOTIDE SEQUENCE</scope>
    <source>
        <strain evidence="3">MSr11367</strain>
    </source>
</reference>
<feature type="domain" description="GST C-terminal" evidence="2">
    <location>
        <begin position="83"/>
        <end position="205"/>
    </location>
</feature>
<gene>
    <name evidence="3" type="ORF">LVJ94_27260</name>
</gene>
<dbReference type="Gene3D" id="1.20.1050.10">
    <property type="match status" value="1"/>
</dbReference>
<sequence length="205" mass="23069">MDFYTNPLSPNCRKVDAVAKQLGIDLNVKLVDIRKGENREPGFLAINPNGKIPALVDGDLTLWESNAIQCYLASKKDNDLWPKSNLRYEIMKWQAWELAHFGAAGRVLIFQRIVKQLLNIGASDEVRCAEEEANLKRHAAVLDNALKGKRFVCGDQLTLADFCLGSTLTFAEHARFPIGEFTNVRRWMASLDEQPGWRGSKPPPM</sequence>
<dbReference type="Gene3D" id="3.40.30.10">
    <property type="entry name" value="Glutaredoxin"/>
    <property type="match status" value="1"/>
</dbReference>
<evidence type="ECO:0000313" key="3">
    <source>
        <dbReference type="EMBL" id="WXB00610.1"/>
    </source>
</evidence>
<protein>
    <submittedName>
        <fullName evidence="3">Glutathione S-transferase family protein</fullName>
    </submittedName>
</protein>
<keyword evidence="4" id="KW-1185">Reference proteome</keyword>
<dbReference type="PANTHER" id="PTHR44051">
    <property type="entry name" value="GLUTATHIONE S-TRANSFERASE-RELATED"/>
    <property type="match status" value="1"/>
</dbReference>
<organism evidence="3 4">
    <name type="scientific">Pendulispora rubella</name>
    <dbReference type="NCBI Taxonomy" id="2741070"/>
    <lineage>
        <taxon>Bacteria</taxon>
        <taxon>Pseudomonadati</taxon>
        <taxon>Myxococcota</taxon>
        <taxon>Myxococcia</taxon>
        <taxon>Myxococcales</taxon>
        <taxon>Sorangiineae</taxon>
        <taxon>Pendulisporaceae</taxon>
        <taxon>Pendulispora</taxon>
    </lineage>
</organism>
<dbReference type="Proteomes" id="UP001374803">
    <property type="component" value="Chromosome"/>
</dbReference>